<evidence type="ECO:0000313" key="2">
    <source>
        <dbReference type="Proteomes" id="UP000252698"/>
    </source>
</evidence>
<sequence>MPLHDKGRSGVAGVAVVGQPGGRQRLSDLAGEAGGGGDVLKHSDGVWLRAAGGAEGMCTHLGPVKSELETAHEGLLAGTGGLIALAELGSVRESWVRRFEVARGECGALAGKLRAVARAQGETNETVKASFAPVASPGRGEVR</sequence>
<dbReference type="EMBL" id="CP027306">
    <property type="protein sequence ID" value="AXE79180.1"/>
    <property type="molecule type" value="Genomic_DNA"/>
</dbReference>
<organism evidence="1 2">
    <name type="scientific">Streptomyces atratus</name>
    <dbReference type="NCBI Taxonomy" id="1893"/>
    <lineage>
        <taxon>Bacteria</taxon>
        <taxon>Bacillati</taxon>
        <taxon>Actinomycetota</taxon>
        <taxon>Actinomycetes</taxon>
        <taxon>Kitasatosporales</taxon>
        <taxon>Streptomycetaceae</taxon>
        <taxon>Streptomyces</taxon>
    </lineage>
</organism>
<proteinExistence type="predicted"/>
<dbReference type="Proteomes" id="UP000252698">
    <property type="component" value="Chromosome"/>
</dbReference>
<accession>A0A2Z5JFR2</accession>
<dbReference type="AlphaFoldDB" id="A0A2Z5JFR2"/>
<reference evidence="1 2" key="1">
    <citation type="journal article" date="2018" name="Front. Microbiol.">
        <title>Genome Sequencing of Streptomyces atratus SCSIOZH16 and Activation Production of Nocardamine via Metabolic Engineering.</title>
        <authorList>
            <person name="Li Y."/>
            <person name="Zhang C."/>
            <person name="Liu C."/>
            <person name="Ju J."/>
            <person name="Ma J."/>
        </authorList>
    </citation>
    <scope>NUCLEOTIDE SEQUENCE [LARGE SCALE GENOMIC DNA]</scope>
    <source>
        <strain evidence="1 2">SCSIO_ZH16</strain>
    </source>
</reference>
<evidence type="ECO:0000313" key="1">
    <source>
        <dbReference type="EMBL" id="AXE79180.1"/>
    </source>
</evidence>
<evidence type="ECO:0008006" key="3">
    <source>
        <dbReference type="Google" id="ProtNLM"/>
    </source>
</evidence>
<gene>
    <name evidence="1" type="ORF">C5746_22215</name>
</gene>
<protein>
    <recommendedName>
        <fullName evidence="3">Excreted virulence factor EspC, type VII ESX diderm</fullName>
    </recommendedName>
</protein>
<name>A0A2Z5JFR2_STRAR</name>
<dbReference type="KEGG" id="sata:C5746_22215"/>